<dbReference type="InterPro" id="IPR000150">
    <property type="entry name" value="Cof"/>
</dbReference>
<keyword evidence="1" id="KW-0378">Hydrolase</keyword>
<organism evidence="1 2">
    <name type="scientific">Uliginosibacterium sediminicola</name>
    <dbReference type="NCBI Taxonomy" id="2024550"/>
    <lineage>
        <taxon>Bacteria</taxon>
        <taxon>Pseudomonadati</taxon>
        <taxon>Pseudomonadota</taxon>
        <taxon>Betaproteobacteria</taxon>
        <taxon>Rhodocyclales</taxon>
        <taxon>Zoogloeaceae</taxon>
        <taxon>Uliginosibacterium</taxon>
    </lineage>
</organism>
<dbReference type="SFLD" id="SFLDG01140">
    <property type="entry name" value="C2.B:_Phosphomannomutase_and_P"/>
    <property type="match status" value="1"/>
</dbReference>
<dbReference type="Gene3D" id="3.30.1240.10">
    <property type="match status" value="1"/>
</dbReference>
<evidence type="ECO:0000313" key="2">
    <source>
        <dbReference type="Proteomes" id="UP001410394"/>
    </source>
</evidence>
<dbReference type="NCBIfam" id="TIGR01484">
    <property type="entry name" value="HAD-SF-IIB"/>
    <property type="match status" value="1"/>
</dbReference>
<dbReference type="CDD" id="cd07518">
    <property type="entry name" value="HAD_YbiV-Like"/>
    <property type="match status" value="1"/>
</dbReference>
<dbReference type="InterPro" id="IPR023214">
    <property type="entry name" value="HAD_sf"/>
</dbReference>
<dbReference type="InterPro" id="IPR006379">
    <property type="entry name" value="HAD-SF_hydro_IIB"/>
</dbReference>
<dbReference type="SFLD" id="SFLDS00003">
    <property type="entry name" value="Haloacid_Dehalogenase"/>
    <property type="match status" value="1"/>
</dbReference>
<dbReference type="InterPro" id="IPR036412">
    <property type="entry name" value="HAD-like_sf"/>
</dbReference>
<gene>
    <name evidence="1" type="ORF">ABDB84_14000</name>
</gene>
<dbReference type="EMBL" id="JBDIVE010000007">
    <property type="protein sequence ID" value="MEN3069596.1"/>
    <property type="molecule type" value="Genomic_DNA"/>
</dbReference>
<protein>
    <submittedName>
        <fullName evidence="1">Cof-type HAD-IIB family hydrolase</fullName>
        <ecNumber evidence="1">3.1.3.-</ecNumber>
    </submittedName>
</protein>
<proteinExistence type="predicted"/>
<evidence type="ECO:0000313" key="1">
    <source>
        <dbReference type="EMBL" id="MEN3069596.1"/>
    </source>
</evidence>
<dbReference type="GO" id="GO:0016787">
    <property type="term" value="F:hydrolase activity"/>
    <property type="evidence" value="ECO:0007669"/>
    <property type="project" value="UniProtKB-KW"/>
</dbReference>
<dbReference type="PANTHER" id="PTHR10000">
    <property type="entry name" value="PHOSPHOSERINE PHOSPHATASE"/>
    <property type="match status" value="1"/>
</dbReference>
<reference evidence="1 2" key="1">
    <citation type="journal article" date="2018" name="Int. J. Syst. Evol. Microbiol.">
        <title>Uliginosibacterium sediminicola sp. nov., isolated from freshwater sediment.</title>
        <authorList>
            <person name="Hwang W.M."/>
            <person name="Kim S.M."/>
            <person name="Kang K."/>
            <person name="Ahn T.Y."/>
        </authorList>
    </citation>
    <scope>NUCLEOTIDE SEQUENCE [LARGE SCALE GENOMIC DNA]</scope>
    <source>
        <strain evidence="1 2">M1-21</strain>
    </source>
</reference>
<dbReference type="Gene3D" id="3.40.50.1000">
    <property type="entry name" value="HAD superfamily/HAD-like"/>
    <property type="match status" value="1"/>
</dbReference>
<dbReference type="Pfam" id="PF08282">
    <property type="entry name" value="Hydrolase_3"/>
    <property type="match status" value="1"/>
</dbReference>
<comment type="caution">
    <text evidence="1">The sequence shown here is derived from an EMBL/GenBank/DDBJ whole genome shotgun (WGS) entry which is preliminary data.</text>
</comment>
<keyword evidence="2" id="KW-1185">Reference proteome</keyword>
<dbReference type="PANTHER" id="PTHR10000:SF53">
    <property type="entry name" value="5-AMINO-6-(5-PHOSPHO-D-RIBITYLAMINO)URACIL PHOSPHATASE YBJI-RELATED"/>
    <property type="match status" value="1"/>
</dbReference>
<name>A0ABU9Z1A6_9RHOO</name>
<dbReference type="Proteomes" id="UP001410394">
    <property type="component" value="Unassembled WGS sequence"/>
</dbReference>
<dbReference type="NCBIfam" id="TIGR00099">
    <property type="entry name" value="Cof-subfamily"/>
    <property type="match status" value="1"/>
</dbReference>
<dbReference type="EC" id="3.1.3.-" evidence="1"/>
<dbReference type="RefSeq" id="WP_345920363.1">
    <property type="nucleotide sequence ID" value="NZ_JBDIVE010000007.1"/>
</dbReference>
<accession>A0ABU9Z1A6</accession>
<dbReference type="SUPFAM" id="SSF56784">
    <property type="entry name" value="HAD-like"/>
    <property type="match status" value="1"/>
</dbReference>
<sequence length="276" mass="30314">MQLPRFDPAPHIRLIACDMDGTLLDAEHAIHDEFWPLLDQLKARDILFCPASGRQYFNLLECFGPRSEELAFIAENGCLVMQGGRELSADCIAPGELAGLNAQARALQAAGVELGAVLCGKRSAYIEARDAQFASIVARFYQRLEIVESLGDVQDEVLKFALHHAISSEAALQPHFARFRPALQVVVSGQNWLDIMPPAANKGRGLRNLQQALGIARSQTMVFGDFLNDLEMMDEADYAFAMANAHPQLKARARYHAPANTENGVVRCIRAVLGLS</sequence>